<organism evidence="3 4">
    <name type="scientific">Botrimarina colliarenosi</name>
    <dbReference type="NCBI Taxonomy" id="2528001"/>
    <lineage>
        <taxon>Bacteria</taxon>
        <taxon>Pseudomonadati</taxon>
        <taxon>Planctomycetota</taxon>
        <taxon>Planctomycetia</taxon>
        <taxon>Pirellulales</taxon>
        <taxon>Lacipirellulaceae</taxon>
        <taxon>Botrimarina</taxon>
    </lineage>
</organism>
<feature type="compositionally biased region" description="Low complexity" evidence="1">
    <location>
        <begin position="90"/>
        <end position="101"/>
    </location>
</feature>
<evidence type="ECO:0000259" key="2">
    <source>
        <dbReference type="Pfam" id="PF14706"/>
    </source>
</evidence>
<keyword evidence="4" id="KW-1185">Reference proteome</keyword>
<dbReference type="Proteomes" id="UP000317421">
    <property type="component" value="Unassembled WGS sequence"/>
</dbReference>
<dbReference type="Pfam" id="PF14706">
    <property type="entry name" value="Tnp_DNA_bind"/>
    <property type="match status" value="1"/>
</dbReference>
<dbReference type="InterPro" id="IPR014735">
    <property type="entry name" value="Transposase_Tn5-like_N"/>
</dbReference>
<dbReference type="AlphaFoldDB" id="A0A5C6AHG4"/>
<sequence>MEGWVEREVEGCECPDQRLKARFTRVLGCLGENICATLPSVCQDWDAKKAAYRSFGNPRVDESIVLAGHFAATKSRMADAKGRSSYCTTRPSAASSVRSPR</sequence>
<dbReference type="Gene3D" id="1.10.246.40">
    <property type="entry name" value="Tn5 transposase, domain 1"/>
    <property type="match status" value="1"/>
</dbReference>
<gene>
    <name evidence="3" type="ORF">Pla108_03730</name>
</gene>
<protein>
    <recommendedName>
        <fullName evidence="2">Transposase Tn5-like N-terminal domain-containing protein</fullName>
    </recommendedName>
</protein>
<accession>A0A5C6AHG4</accession>
<dbReference type="InterPro" id="IPR012337">
    <property type="entry name" value="RNaseH-like_sf"/>
</dbReference>
<feature type="region of interest" description="Disordered" evidence="1">
    <location>
        <begin position="82"/>
        <end position="101"/>
    </location>
</feature>
<dbReference type="RefSeq" id="WP_146442148.1">
    <property type="nucleotide sequence ID" value="NZ_SJPR01000001.1"/>
</dbReference>
<evidence type="ECO:0000313" key="4">
    <source>
        <dbReference type="Proteomes" id="UP000317421"/>
    </source>
</evidence>
<dbReference type="EMBL" id="SJPR01000001">
    <property type="protein sequence ID" value="TWT99434.1"/>
    <property type="molecule type" value="Genomic_DNA"/>
</dbReference>
<dbReference type="SUPFAM" id="SSF53098">
    <property type="entry name" value="Ribonuclease H-like"/>
    <property type="match status" value="1"/>
</dbReference>
<reference evidence="3 4" key="1">
    <citation type="submission" date="2019-02" db="EMBL/GenBank/DDBJ databases">
        <title>Deep-cultivation of Planctomycetes and their phenomic and genomic characterization uncovers novel biology.</title>
        <authorList>
            <person name="Wiegand S."/>
            <person name="Jogler M."/>
            <person name="Boedeker C."/>
            <person name="Pinto D."/>
            <person name="Vollmers J."/>
            <person name="Rivas-Marin E."/>
            <person name="Kohn T."/>
            <person name="Peeters S.H."/>
            <person name="Heuer A."/>
            <person name="Rast P."/>
            <person name="Oberbeckmann S."/>
            <person name="Bunk B."/>
            <person name="Jeske O."/>
            <person name="Meyerdierks A."/>
            <person name="Storesund J.E."/>
            <person name="Kallscheuer N."/>
            <person name="Luecker S."/>
            <person name="Lage O.M."/>
            <person name="Pohl T."/>
            <person name="Merkel B.J."/>
            <person name="Hornburger P."/>
            <person name="Mueller R.-W."/>
            <person name="Bruemmer F."/>
            <person name="Labrenz M."/>
            <person name="Spormann A.M."/>
            <person name="Op Den Camp H."/>
            <person name="Overmann J."/>
            <person name="Amann R."/>
            <person name="Jetten M.S.M."/>
            <person name="Mascher T."/>
            <person name="Medema M.H."/>
            <person name="Devos D.P."/>
            <person name="Kaster A.-K."/>
            <person name="Ovreas L."/>
            <person name="Rohde M."/>
            <person name="Galperin M.Y."/>
            <person name="Jogler C."/>
        </authorList>
    </citation>
    <scope>NUCLEOTIDE SEQUENCE [LARGE SCALE GENOMIC DNA]</scope>
    <source>
        <strain evidence="3 4">Pla108</strain>
    </source>
</reference>
<evidence type="ECO:0000256" key="1">
    <source>
        <dbReference type="SAM" id="MobiDB-lite"/>
    </source>
</evidence>
<evidence type="ECO:0000313" key="3">
    <source>
        <dbReference type="EMBL" id="TWT99434.1"/>
    </source>
</evidence>
<comment type="caution">
    <text evidence="3">The sequence shown here is derived from an EMBL/GenBank/DDBJ whole genome shotgun (WGS) entry which is preliminary data.</text>
</comment>
<name>A0A5C6AHG4_9BACT</name>
<feature type="domain" description="Transposase Tn5-like N-terminal" evidence="2">
    <location>
        <begin position="1"/>
        <end position="60"/>
    </location>
</feature>
<proteinExistence type="predicted"/>
<dbReference type="InterPro" id="IPR038215">
    <property type="entry name" value="TN5-like_N_sf"/>
</dbReference>
<dbReference type="OrthoDB" id="282824at2"/>